<sequence length="59" mass="6525">MVALACVGIFAKFAEHVTSRCRRWNGKYVCFQLGSQLSQQSASIDPVIDNRIDSLHKAG</sequence>
<accession>A0A5E4UZU5</accession>
<name>A0A5E4UZU5_9BURK</name>
<dbReference type="Proteomes" id="UP000414233">
    <property type="component" value="Unassembled WGS sequence"/>
</dbReference>
<evidence type="ECO:0000313" key="1">
    <source>
        <dbReference type="EMBL" id="VVE04874.1"/>
    </source>
</evidence>
<evidence type="ECO:0000313" key="2">
    <source>
        <dbReference type="Proteomes" id="UP000414233"/>
    </source>
</evidence>
<keyword evidence="2" id="KW-1185">Reference proteome</keyword>
<reference evidence="1 2" key="1">
    <citation type="submission" date="2019-08" db="EMBL/GenBank/DDBJ databases">
        <authorList>
            <person name="Peeters C."/>
        </authorList>
    </citation>
    <scope>NUCLEOTIDE SEQUENCE [LARGE SCALE GENOMIC DNA]</scope>
    <source>
        <strain evidence="1 2">LMG 30175</strain>
    </source>
</reference>
<gene>
    <name evidence="1" type="ORF">PTE30175_02255</name>
</gene>
<dbReference type="AlphaFoldDB" id="A0A5E4UZU5"/>
<organism evidence="1 2">
    <name type="scientific">Pandoraea terrae</name>
    <dbReference type="NCBI Taxonomy" id="1537710"/>
    <lineage>
        <taxon>Bacteria</taxon>
        <taxon>Pseudomonadati</taxon>
        <taxon>Pseudomonadota</taxon>
        <taxon>Betaproteobacteria</taxon>
        <taxon>Burkholderiales</taxon>
        <taxon>Burkholderiaceae</taxon>
        <taxon>Pandoraea</taxon>
    </lineage>
</organism>
<dbReference type="EMBL" id="CABPRZ010000008">
    <property type="protein sequence ID" value="VVE04874.1"/>
    <property type="molecule type" value="Genomic_DNA"/>
</dbReference>
<proteinExistence type="predicted"/>
<protein>
    <submittedName>
        <fullName evidence="1">Uncharacterized protein</fullName>
    </submittedName>
</protein>